<reference evidence="3" key="1">
    <citation type="journal article" date="2019" name="Int. J. Syst. Evol. Microbiol.">
        <title>The Global Catalogue of Microorganisms (GCM) 10K type strain sequencing project: providing services to taxonomists for standard genome sequencing and annotation.</title>
        <authorList>
            <consortium name="The Broad Institute Genomics Platform"/>
            <consortium name="The Broad Institute Genome Sequencing Center for Infectious Disease"/>
            <person name="Wu L."/>
            <person name="Ma J."/>
        </authorList>
    </citation>
    <scope>NUCLEOTIDE SEQUENCE [LARGE SCALE GENOMIC DNA]</scope>
    <source>
        <strain evidence="3">JCM 11483</strain>
    </source>
</reference>
<comment type="caution">
    <text evidence="2">The sequence shown here is derived from an EMBL/GenBank/DDBJ whole genome shotgun (WGS) entry which is preliminary data.</text>
</comment>
<protein>
    <submittedName>
        <fullName evidence="2">Uncharacterized protein</fullName>
    </submittedName>
</protein>
<dbReference type="Proteomes" id="UP001501736">
    <property type="component" value="Unassembled WGS sequence"/>
</dbReference>
<gene>
    <name evidence="2" type="ORF">GCM10020260_25910</name>
</gene>
<feature type="compositionally biased region" description="Basic and acidic residues" evidence="1">
    <location>
        <begin position="18"/>
        <end position="45"/>
    </location>
</feature>
<organism evidence="2 3">
    <name type="scientific">Nesterenkonia halobia</name>
    <dbReference type="NCBI Taxonomy" id="37922"/>
    <lineage>
        <taxon>Bacteria</taxon>
        <taxon>Bacillati</taxon>
        <taxon>Actinomycetota</taxon>
        <taxon>Actinomycetes</taxon>
        <taxon>Micrococcales</taxon>
        <taxon>Micrococcaceae</taxon>
        <taxon>Nesterenkonia</taxon>
    </lineage>
</organism>
<name>A0ABP6RH76_9MICC</name>
<evidence type="ECO:0000313" key="2">
    <source>
        <dbReference type="EMBL" id="GAA3288066.1"/>
    </source>
</evidence>
<sequence>MLSVSEASGLDMAGTFFDGRDGRRDAGRLRPGTHEASRAEADLRR</sequence>
<accession>A0ABP6RH76</accession>
<dbReference type="EMBL" id="BAAAYG010000014">
    <property type="protein sequence ID" value="GAA3288066.1"/>
    <property type="molecule type" value="Genomic_DNA"/>
</dbReference>
<evidence type="ECO:0000313" key="3">
    <source>
        <dbReference type="Proteomes" id="UP001501736"/>
    </source>
</evidence>
<feature type="region of interest" description="Disordered" evidence="1">
    <location>
        <begin position="1"/>
        <end position="45"/>
    </location>
</feature>
<keyword evidence="3" id="KW-1185">Reference proteome</keyword>
<evidence type="ECO:0000256" key="1">
    <source>
        <dbReference type="SAM" id="MobiDB-lite"/>
    </source>
</evidence>
<proteinExistence type="predicted"/>